<evidence type="ECO:0000256" key="2">
    <source>
        <dbReference type="ARBA" id="ARBA00022448"/>
    </source>
</evidence>
<dbReference type="Gene3D" id="3.40.50.300">
    <property type="entry name" value="P-loop containing nucleotide triphosphate hydrolases"/>
    <property type="match status" value="1"/>
</dbReference>
<keyword evidence="4" id="KW-0067">ATP-binding</keyword>
<dbReference type="GO" id="GO:0005524">
    <property type="term" value="F:ATP binding"/>
    <property type="evidence" value="ECO:0007669"/>
    <property type="project" value="UniProtKB-KW"/>
</dbReference>
<dbReference type="eggNOG" id="COG1125">
    <property type="taxonomic scope" value="Bacteria"/>
</dbReference>
<dbReference type="FunFam" id="3.40.50.300:FF:000425">
    <property type="entry name" value="Probable ABC transporter, ATP-binding subunit"/>
    <property type="match status" value="1"/>
</dbReference>
<dbReference type="PANTHER" id="PTHR43117:SF5">
    <property type="entry name" value="GLYCINE BETAINE UPTAKE SYSTEM ATP-BINDING PROTEIN YEHX"/>
    <property type="match status" value="1"/>
</dbReference>
<dbReference type="Proteomes" id="UP000017819">
    <property type="component" value="Unassembled WGS sequence"/>
</dbReference>
<keyword evidence="7" id="KW-1185">Reference proteome</keyword>
<accession>V4TP02</accession>
<proteinExistence type="inferred from homology"/>
<dbReference type="PATRIC" id="fig|631454.5.peg.96"/>
<dbReference type="EMBL" id="AWXZ01000005">
    <property type="protein sequence ID" value="ESR27403.1"/>
    <property type="molecule type" value="Genomic_DNA"/>
</dbReference>
<keyword evidence="3" id="KW-0547">Nucleotide-binding</keyword>
<organism evidence="6 7">
    <name type="scientific">Lutibaculum baratangense AMV1</name>
    <dbReference type="NCBI Taxonomy" id="631454"/>
    <lineage>
        <taxon>Bacteria</taxon>
        <taxon>Pseudomonadati</taxon>
        <taxon>Pseudomonadota</taxon>
        <taxon>Alphaproteobacteria</taxon>
        <taxon>Hyphomicrobiales</taxon>
        <taxon>Tepidamorphaceae</taxon>
        <taxon>Lutibaculum</taxon>
    </lineage>
</organism>
<comment type="caution">
    <text evidence="6">The sequence shown here is derived from an EMBL/GenBank/DDBJ whole genome shotgun (WGS) entry which is preliminary data.</text>
</comment>
<evidence type="ECO:0000259" key="5">
    <source>
        <dbReference type="PROSITE" id="PS50893"/>
    </source>
</evidence>
<dbReference type="SUPFAM" id="SSF52540">
    <property type="entry name" value="P-loop containing nucleoside triphosphate hydrolases"/>
    <property type="match status" value="1"/>
</dbReference>
<dbReference type="InterPro" id="IPR017871">
    <property type="entry name" value="ABC_transporter-like_CS"/>
</dbReference>
<dbReference type="AlphaFoldDB" id="V4TP02"/>
<dbReference type="GO" id="GO:0016887">
    <property type="term" value="F:ATP hydrolysis activity"/>
    <property type="evidence" value="ECO:0007669"/>
    <property type="project" value="InterPro"/>
</dbReference>
<dbReference type="PROSITE" id="PS00211">
    <property type="entry name" value="ABC_TRANSPORTER_1"/>
    <property type="match status" value="1"/>
</dbReference>
<gene>
    <name evidence="6" type="ORF">N177_0097</name>
</gene>
<dbReference type="SMART" id="SM00382">
    <property type="entry name" value="AAA"/>
    <property type="match status" value="1"/>
</dbReference>
<name>V4TP02_9HYPH</name>
<feature type="domain" description="ABC transporter" evidence="5">
    <location>
        <begin position="2"/>
        <end position="236"/>
    </location>
</feature>
<sequence length="327" mass="36140">MIEVRELTKRFGDRIAVDGISFEVRDGCVLALVGTSGCGKSTTLRMINRLVDPSSGEVMIDGRNALDMPLEQLRLGIGYVIQGIGLFPHWTVARNVATVPRLMGWERERIEARVSELLELFQLDPGEFAGKYPSELSGGQQQRVGVARAIAAEPAVLLMDEPFGALDPITRQRLQAEFAAIQRRRRMTVILVTHDMDEAFKLADTIAVMDEGRILQIASPEELLREPRQGFVRTLVGLDDRALRILSLHTVDEIRREPTGRWEVRGETLIDRESGRAVNGLGAGDTLREAASRIIWEAVETLPVLEAGSVVGEVRADDVWAAGGRRA</sequence>
<protein>
    <submittedName>
        <fullName evidence="6">L-proline glycine betaine ABC transport system permease protein ProV</fullName>
    </submittedName>
</protein>
<dbReference type="InterPro" id="IPR003439">
    <property type="entry name" value="ABC_transporter-like_ATP-bd"/>
</dbReference>
<reference evidence="6 7" key="1">
    <citation type="journal article" date="2014" name="Genome Announc.">
        <title>Draft Genome Sequence of Lutibaculum baratangense Strain AMV1T, Isolated from a Mud Volcano in Andamans, India.</title>
        <authorList>
            <person name="Singh A."/>
            <person name="Sreenivas A."/>
            <person name="Sathyanarayana Reddy G."/>
            <person name="Pinnaka A.K."/>
            <person name="Shivaji S."/>
        </authorList>
    </citation>
    <scope>NUCLEOTIDE SEQUENCE [LARGE SCALE GENOMIC DNA]</scope>
    <source>
        <strain evidence="6 7">AMV1</strain>
    </source>
</reference>
<dbReference type="OrthoDB" id="9802264at2"/>
<keyword evidence="2" id="KW-0813">Transport</keyword>
<evidence type="ECO:0000256" key="3">
    <source>
        <dbReference type="ARBA" id="ARBA00022741"/>
    </source>
</evidence>
<dbReference type="RefSeq" id="WP_023430255.1">
    <property type="nucleotide sequence ID" value="NZ_AWXZ01000005.1"/>
</dbReference>
<comment type="similarity">
    <text evidence="1">Belongs to the ABC transporter superfamily.</text>
</comment>
<dbReference type="InterPro" id="IPR003593">
    <property type="entry name" value="AAA+_ATPase"/>
</dbReference>
<evidence type="ECO:0000313" key="7">
    <source>
        <dbReference type="Proteomes" id="UP000017819"/>
    </source>
</evidence>
<dbReference type="PROSITE" id="PS50893">
    <property type="entry name" value="ABC_TRANSPORTER_2"/>
    <property type="match status" value="1"/>
</dbReference>
<evidence type="ECO:0000256" key="4">
    <source>
        <dbReference type="ARBA" id="ARBA00022840"/>
    </source>
</evidence>
<evidence type="ECO:0000313" key="6">
    <source>
        <dbReference type="EMBL" id="ESR27403.1"/>
    </source>
</evidence>
<dbReference type="GO" id="GO:0015697">
    <property type="term" value="P:quaternary ammonium group transport"/>
    <property type="evidence" value="ECO:0007669"/>
    <property type="project" value="UniProtKB-ARBA"/>
</dbReference>
<dbReference type="STRING" id="631454.N177_0097"/>
<evidence type="ECO:0000256" key="1">
    <source>
        <dbReference type="ARBA" id="ARBA00005417"/>
    </source>
</evidence>
<dbReference type="PANTHER" id="PTHR43117">
    <property type="entry name" value="OSMOPROTECTANT IMPORT ATP-BINDING PROTEIN OSMV"/>
    <property type="match status" value="1"/>
</dbReference>
<dbReference type="InterPro" id="IPR027417">
    <property type="entry name" value="P-loop_NTPase"/>
</dbReference>
<dbReference type="Pfam" id="PF00005">
    <property type="entry name" value="ABC_tran"/>
    <property type="match status" value="1"/>
</dbReference>